<dbReference type="PANTHER" id="PTHR21496">
    <property type="entry name" value="FERREDOXIN-RELATED"/>
    <property type="match status" value="1"/>
</dbReference>
<dbReference type="RefSeq" id="WP_218825944.1">
    <property type="nucleotide sequence ID" value="NZ_FZNP01000002.1"/>
</dbReference>
<dbReference type="Gene3D" id="2.102.10.10">
    <property type="entry name" value="Rieske [2Fe-2S] iron-sulphur domain"/>
    <property type="match status" value="1"/>
</dbReference>
<dbReference type="GO" id="GO:0016705">
    <property type="term" value="F:oxidoreductase activity, acting on paired donors, with incorporation or reduction of molecular oxygen"/>
    <property type="evidence" value="ECO:0007669"/>
    <property type="project" value="UniProtKB-ARBA"/>
</dbReference>
<dbReference type="AlphaFoldDB" id="A0A238VNU3"/>
<dbReference type="CDD" id="cd03474">
    <property type="entry name" value="Rieske_T4moC"/>
    <property type="match status" value="1"/>
</dbReference>
<accession>A0A238VNU3</accession>
<evidence type="ECO:0000256" key="5">
    <source>
        <dbReference type="ARBA" id="ARBA00034078"/>
    </source>
</evidence>
<evidence type="ECO:0000256" key="2">
    <source>
        <dbReference type="ARBA" id="ARBA00022723"/>
    </source>
</evidence>
<keyword evidence="8" id="KW-0560">Oxidoreductase</keyword>
<evidence type="ECO:0000256" key="3">
    <source>
        <dbReference type="ARBA" id="ARBA00023004"/>
    </source>
</evidence>
<evidence type="ECO:0000259" key="7">
    <source>
        <dbReference type="PROSITE" id="PS51296"/>
    </source>
</evidence>
<evidence type="ECO:0000256" key="6">
    <source>
        <dbReference type="ARBA" id="ARBA00038001"/>
    </source>
</evidence>
<proteinExistence type="inferred from homology"/>
<dbReference type="SUPFAM" id="SSF50022">
    <property type="entry name" value="ISP domain"/>
    <property type="match status" value="1"/>
</dbReference>
<comment type="similarity">
    <text evidence="6">Belongs to the bacterial ring-hydroxylating dioxygenase ferredoxin component family.</text>
</comment>
<gene>
    <name evidence="8" type="ORF">SAMN06265355_102129</name>
</gene>
<dbReference type="Pfam" id="PF00355">
    <property type="entry name" value="Rieske"/>
    <property type="match status" value="1"/>
</dbReference>
<comment type="cofactor">
    <cofactor evidence="5">
        <name>[2Fe-2S] cluster</name>
        <dbReference type="ChEBI" id="CHEBI:190135"/>
    </cofactor>
</comment>
<reference evidence="9" key="1">
    <citation type="submission" date="2017-06" db="EMBL/GenBank/DDBJ databases">
        <authorList>
            <person name="Varghese N."/>
            <person name="Submissions S."/>
        </authorList>
    </citation>
    <scope>NUCLEOTIDE SEQUENCE [LARGE SCALE GENOMIC DNA]</scope>
    <source>
        <strain evidence="9">DSM 44485</strain>
    </source>
</reference>
<evidence type="ECO:0000256" key="4">
    <source>
        <dbReference type="ARBA" id="ARBA00023014"/>
    </source>
</evidence>
<dbReference type="InterPro" id="IPR017941">
    <property type="entry name" value="Rieske_2Fe-2S"/>
</dbReference>
<dbReference type="GO" id="GO:0051537">
    <property type="term" value="F:2 iron, 2 sulfur cluster binding"/>
    <property type="evidence" value="ECO:0007669"/>
    <property type="project" value="UniProtKB-KW"/>
</dbReference>
<organism evidence="8 9">
    <name type="scientific">Actinomadura mexicana</name>
    <dbReference type="NCBI Taxonomy" id="134959"/>
    <lineage>
        <taxon>Bacteria</taxon>
        <taxon>Bacillati</taxon>
        <taxon>Actinomycetota</taxon>
        <taxon>Actinomycetes</taxon>
        <taxon>Streptosporangiales</taxon>
        <taxon>Thermomonosporaceae</taxon>
        <taxon>Actinomadura</taxon>
    </lineage>
</organism>
<dbReference type="PROSITE" id="PS51296">
    <property type="entry name" value="RIESKE"/>
    <property type="match status" value="1"/>
</dbReference>
<feature type="domain" description="Rieske" evidence="7">
    <location>
        <begin position="10"/>
        <end position="105"/>
    </location>
</feature>
<name>A0A238VNU3_9ACTN</name>
<evidence type="ECO:0000313" key="8">
    <source>
        <dbReference type="EMBL" id="SNR35888.1"/>
    </source>
</evidence>
<dbReference type="Proteomes" id="UP000198420">
    <property type="component" value="Unassembled WGS sequence"/>
</dbReference>
<protein>
    <submittedName>
        <fullName evidence="8">Toluene 4-monooxygenase protein C</fullName>
    </submittedName>
</protein>
<dbReference type="EMBL" id="FZNP01000002">
    <property type="protein sequence ID" value="SNR35888.1"/>
    <property type="molecule type" value="Genomic_DNA"/>
</dbReference>
<keyword evidence="3" id="KW-0408">Iron</keyword>
<keyword evidence="8" id="KW-0503">Monooxygenase</keyword>
<dbReference type="GO" id="GO:0046872">
    <property type="term" value="F:metal ion binding"/>
    <property type="evidence" value="ECO:0007669"/>
    <property type="project" value="UniProtKB-KW"/>
</dbReference>
<dbReference type="InterPro" id="IPR036922">
    <property type="entry name" value="Rieske_2Fe-2S_sf"/>
</dbReference>
<keyword evidence="1" id="KW-0001">2Fe-2S</keyword>
<dbReference type="GO" id="GO:0004497">
    <property type="term" value="F:monooxygenase activity"/>
    <property type="evidence" value="ECO:0007669"/>
    <property type="project" value="UniProtKB-KW"/>
</dbReference>
<sequence length="117" mass="12715">MTATPEPDFHEVCEGDDLWVGEMRLCSVAGVKVLLLRTDDGEVRALQSICPHQEHPLDNGEFDGTTLTCAAHLWEFDASSGHGVNPDDAELARYPVKVSDGNVLVSVKGIKPKYSHA</sequence>
<evidence type="ECO:0000313" key="9">
    <source>
        <dbReference type="Proteomes" id="UP000198420"/>
    </source>
</evidence>
<keyword evidence="2" id="KW-0479">Metal-binding</keyword>
<evidence type="ECO:0000256" key="1">
    <source>
        <dbReference type="ARBA" id="ARBA00022714"/>
    </source>
</evidence>
<dbReference type="PANTHER" id="PTHR21496:SF0">
    <property type="entry name" value="RIESKE DOMAIN-CONTAINING PROTEIN"/>
    <property type="match status" value="1"/>
</dbReference>
<keyword evidence="9" id="KW-1185">Reference proteome</keyword>
<keyword evidence="4" id="KW-0411">Iron-sulfur</keyword>